<proteinExistence type="inferred from homology"/>
<dbReference type="InterPro" id="IPR013221">
    <property type="entry name" value="Mur_ligase_cen"/>
</dbReference>
<dbReference type="GO" id="GO:0005524">
    <property type="term" value="F:ATP binding"/>
    <property type="evidence" value="ECO:0007669"/>
    <property type="project" value="UniProtKB-UniRule"/>
</dbReference>
<keyword evidence="11 17" id="KW-0133">Cell shape</keyword>
<evidence type="ECO:0000256" key="6">
    <source>
        <dbReference type="ARBA" id="ARBA00015655"/>
    </source>
</evidence>
<dbReference type="PANTHER" id="PTHR43692">
    <property type="entry name" value="UDP-N-ACETYLMURAMOYLALANINE--D-GLUTAMATE LIGASE"/>
    <property type="match status" value="1"/>
</dbReference>
<evidence type="ECO:0000256" key="3">
    <source>
        <dbReference type="ARBA" id="ARBA00004752"/>
    </source>
</evidence>
<evidence type="ECO:0000256" key="2">
    <source>
        <dbReference type="ARBA" id="ARBA00004496"/>
    </source>
</evidence>
<evidence type="ECO:0000259" key="20">
    <source>
        <dbReference type="Pfam" id="PF08245"/>
    </source>
</evidence>
<dbReference type="InterPro" id="IPR005762">
    <property type="entry name" value="MurD"/>
</dbReference>
<keyword evidence="8 17" id="KW-0436">Ligase</keyword>
<dbReference type="AlphaFoldDB" id="A0A2T2X6T8"/>
<dbReference type="InterPro" id="IPR036565">
    <property type="entry name" value="Mur-like_cat_sf"/>
</dbReference>
<dbReference type="GO" id="GO:0051301">
    <property type="term" value="P:cell division"/>
    <property type="evidence" value="ECO:0007669"/>
    <property type="project" value="UniProtKB-KW"/>
</dbReference>
<gene>
    <name evidence="17 21" type="primary">murD</name>
    <name evidence="21" type="ORF">C7B43_06730</name>
</gene>
<evidence type="ECO:0000256" key="15">
    <source>
        <dbReference type="ARBA" id="ARBA00032324"/>
    </source>
</evidence>
<feature type="domain" description="Mur ligase central" evidence="20">
    <location>
        <begin position="115"/>
        <end position="293"/>
    </location>
</feature>
<evidence type="ECO:0000256" key="12">
    <source>
        <dbReference type="ARBA" id="ARBA00022984"/>
    </source>
</evidence>
<keyword evidence="17 18" id="KW-0132">Cell division</keyword>
<keyword evidence="7 17" id="KW-0963">Cytoplasm</keyword>
<comment type="caution">
    <text evidence="21">The sequence shown here is derived from an EMBL/GenBank/DDBJ whole genome shotgun (WGS) entry which is preliminary data.</text>
</comment>
<evidence type="ECO:0000256" key="8">
    <source>
        <dbReference type="ARBA" id="ARBA00022598"/>
    </source>
</evidence>
<keyword evidence="12 17" id="KW-0573">Peptidoglycan synthesis</keyword>
<evidence type="ECO:0000256" key="11">
    <source>
        <dbReference type="ARBA" id="ARBA00022960"/>
    </source>
</evidence>
<comment type="similarity">
    <text evidence="4 17">Belongs to the MurCDEF family.</text>
</comment>
<dbReference type="Gene3D" id="3.40.1190.10">
    <property type="entry name" value="Mur-like, catalytic domain"/>
    <property type="match status" value="1"/>
</dbReference>
<keyword evidence="17 18" id="KW-0131">Cell cycle</keyword>
<evidence type="ECO:0000256" key="17">
    <source>
        <dbReference type="HAMAP-Rule" id="MF_00639"/>
    </source>
</evidence>
<keyword evidence="13 17" id="KW-0961">Cell wall biogenesis/degradation</keyword>
<dbReference type="Pfam" id="PF02875">
    <property type="entry name" value="Mur_ligase_C"/>
    <property type="match status" value="1"/>
</dbReference>
<dbReference type="Gene3D" id="3.90.190.20">
    <property type="entry name" value="Mur ligase, C-terminal domain"/>
    <property type="match status" value="1"/>
</dbReference>
<keyword evidence="9 17" id="KW-0547">Nucleotide-binding</keyword>
<dbReference type="SUPFAM" id="SSF51984">
    <property type="entry name" value="MurCD N-terminal domain"/>
    <property type="match status" value="1"/>
</dbReference>
<dbReference type="EC" id="6.3.2.9" evidence="5 17"/>
<dbReference type="SUPFAM" id="SSF53623">
    <property type="entry name" value="MurD-like peptide ligases, catalytic domain"/>
    <property type="match status" value="1"/>
</dbReference>
<dbReference type="GO" id="GO:0008764">
    <property type="term" value="F:UDP-N-acetylmuramoylalanine-D-glutamate ligase activity"/>
    <property type="evidence" value="ECO:0007669"/>
    <property type="project" value="UniProtKB-UniRule"/>
</dbReference>
<dbReference type="GO" id="GO:0008360">
    <property type="term" value="P:regulation of cell shape"/>
    <property type="evidence" value="ECO:0007669"/>
    <property type="project" value="UniProtKB-KW"/>
</dbReference>
<evidence type="ECO:0000256" key="1">
    <source>
        <dbReference type="ARBA" id="ARBA00002734"/>
    </source>
</evidence>
<organism evidence="21 22">
    <name type="scientific">Sulfobacillus benefaciens</name>
    <dbReference type="NCBI Taxonomy" id="453960"/>
    <lineage>
        <taxon>Bacteria</taxon>
        <taxon>Bacillati</taxon>
        <taxon>Bacillota</taxon>
        <taxon>Clostridia</taxon>
        <taxon>Eubacteriales</taxon>
        <taxon>Clostridiales Family XVII. Incertae Sedis</taxon>
        <taxon>Sulfobacillus</taxon>
    </lineage>
</organism>
<accession>A0A2T2X6T8</accession>
<comment type="function">
    <text evidence="1 17 18">Cell wall formation. Catalyzes the addition of glutamate to the nucleotide precursor UDP-N-acetylmuramoyl-L-alanine (UMA).</text>
</comment>
<dbReference type="GO" id="GO:0071555">
    <property type="term" value="P:cell wall organization"/>
    <property type="evidence" value="ECO:0007669"/>
    <property type="project" value="UniProtKB-KW"/>
</dbReference>
<evidence type="ECO:0000313" key="21">
    <source>
        <dbReference type="EMBL" id="PSR30199.1"/>
    </source>
</evidence>
<feature type="binding site" evidence="17">
    <location>
        <begin position="117"/>
        <end position="123"/>
    </location>
    <ligand>
        <name>ATP</name>
        <dbReference type="ChEBI" id="CHEBI:30616"/>
    </ligand>
</feature>
<sequence>MTGKPKVAVVGLGVNNRPLVPFLYKRGMEVIVADKRETSDLHHVLWEMGLTDVKVLGGDSYLNDLSKVPDLATVYLTPGMVKNLPEIERMRKQGAAITCETDVFFQECPAPIIGITGSAGKTTTTTLVSQALSASGEKAVFTGGNIGHSLWEDWPNITPTSWVVMELSSFQLELVAHSPHGAAVLNLAPNHLDIHGTMQAYARAKSNIFRYQNPGDWVVFPYPPTVLYHMEARPPGRILYFSLQDHGQPGSFVADGKVMYRDFSHQIMSCFPVSVIQIPGSHNVLNVLAATAIVGMMQGRMSAMEEVVSRFRGVAHRLEKVRIHDNILYINDSIATAPDRTMAALRAIEGPIVLLAGGYDKHLDYAELGQAIARSLVHHVVVLGQVQDKLAHAIARYTTMPIEYADTFEDAVHMARRAAKPGDTVLLSPAAASYDMFRNFEERGERFREIVESF</sequence>
<evidence type="ECO:0000256" key="5">
    <source>
        <dbReference type="ARBA" id="ARBA00012212"/>
    </source>
</evidence>
<name>A0A2T2X6T8_9FIRM</name>
<evidence type="ECO:0000256" key="7">
    <source>
        <dbReference type="ARBA" id="ARBA00022490"/>
    </source>
</evidence>
<comment type="subcellular location">
    <subcellularLocation>
        <location evidence="2 17 18">Cytoplasm</location>
    </subcellularLocation>
</comment>
<dbReference type="UniPathway" id="UPA00219"/>
<dbReference type="PANTHER" id="PTHR43692:SF1">
    <property type="entry name" value="UDP-N-ACETYLMURAMOYLALANINE--D-GLUTAMATE LIGASE"/>
    <property type="match status" value="1"/>
</dbReference>
<dbReference type="NCBIfam" id="TIGR01087">
    <property type="entry name" value="murD"/>
    <property type="match status" value="1"/>
</dbReference>
<reference evidence="21 22" key="1">
    <citation type="journal article" date="2014" name="BMC Genomics">
        <title>Comparison of environmental and isolate Sulfobacillus genomes reveals diverse carbon, sulfur, nitrogen, and hydrogen metabolisms.</title>
        <authorList>
            <person name="Justice N.B."/>
            <person name="Norman A."/>
            <person name="Brown C.T."/>
            <person name="Singh A."/>
            <person name="Thomas B.C."/>
            <person name="Banfield J.F."/>
        </authorList>
    </citation>
    <scope>NUCLEOTIDE SEQUENCE [LARGE SCALE GENOMIC DNA]</scope>
    <source>
        <strain evidence="21">AMDSBA1</strain>
    </source>
</reference>
<evidence type="ECO:0000256" key="9">
    <source>
        <dbReference type="ARBA" id="ARBA00022741"/>
    </source>
</evidence>
<dbReference type="InterPro" id="IPR036615">
    <property type="entry name" value="Mur_ligase_C_dom_sf"/>
</dbReference>
<dbReference type="SUPFAM" id="SSF53244">
    <property type="entry name" value="MurD-like peptide ligases, peptide-binding domain"/>
    <property type="match status" value="1"/>
</dbReference>
<evidence type="ECO:0000256" key="13">
    <source>
        <dbReference type="ARBA" id="ARBA00023316"/>
    </source>
</evidence>
<feature type="domain" description="Mur ligase C-terminal" evidence="19">
    <location>
        <begin position="316"/>
        <end position="430"/>
    </location>
</feature>
<dbReference type="Gene3D" id="3.40.50.720">
    <property type="entry name" value="NAD(P)-binding Rossmann-like Domain"/>
    <property type="match status" value="1"/>
</dbReference>
<dbReference type="EMBL" id="PXYT01000012">
    <property type="protein sequence ID" value="PSR30199.1"/>
    <property type="molecule type" value="Genomic_DNA"/>
</dbReference>
<evidence type="ECO:0000256" key="14">
    <source>
        <dbReference type="ARBA" id="ARBA00030398"/>
    </source>
</evidence>
<dbReference type="Pfam" id="PF21799">
    <property type="entry name" value="MurD-like_N"/>
    <property type="match status" value="1"/>
</dbReference>
<dbReference type="HAMAP" id="MF_00639">
    <property type="entry name" value="MurD"/>
    <property type="match status" value="1"/>
</dbReference>
<evidence type="ECO:0000256" key="4">
    <source>
        <dbReference type="ARBA" id="ARBA00010416"/>
    </source>
</evidence>
<dbReference type="InterPro" id="IPR004101">
    <property type="entry name" value="Mur_ligase_C"/>
</dbReference>
<evidence type="ECO:0000259" key="19">
    <source>
        <dbReference type="Pfam" id="PF02875"/>
    </source>
</evidence>
<protein>
    <recommendedName>
        <fullName evidence="6 17">UDP-N-acetylmuramoylalanine--D-glutamate ligase</fullName>
        <ecNumber evidence="5 17">6.3.2.9</ecNumber>
    </recommendedName>
    <alternativeName>
        <fullName evidence="15 17">D-glutamic acid-adding enzyme</fullName>
    </alternativeName>
    <alternativeName>
        <fullName evidence="14 17">UDP-N-acetylmuramoyl-L-alanyl-D-glutamate synthetase</fullName>
    </alternativeName>
</protein>
<evidence type="ECO:0000256" key="10">
    <source>
        <dbReference type="ARBA" id="ARBA00022840"/>
    </source>
</evidence>
<evidence type="ECO:0000256" key="18">
    <source>
        <dbReference type="RuleBase" id="RU003664"/>
    </source>
</evidence>
<dbReference type="Proteomes" id="UP000242699">
    <property type="component" value="Unassembled WGS sequence"/>
</dbReference>
<keyword evidence="10 17" id="KW-0067">ATP-binding</keyword>
<dbReference type="Pfam" id="PF08245">
    <property type="entry name" value="Mur_ligase_M"/>
    <property type="match status" value="1"/>
</dbReference>
<comment type="catalytic activity">
    <reaction evidence="16 17 18">
        <text>UDP-N-acetyl-alpha-D-muramoyl-L-alanine + D-glutamate + ATP = UDP-N-acetyl-alpha-D-muramoyl-L-alanyl-D-glutamate + ADP + phosphate + H(+)</text>
        <dbReference type="Rhea" id="RHEA:16429"/>
        <dbReference type="ChEBI" id="CHEBI:15378"/>
        <dbReference type="ChEBI" id="CHEBI:29986"/>
        <dbReference type="ChEBI" id="CHEBI:30616"/>
        <dbReference type="ChEBI" id="CHEBI:43474"/>
        <dbReference type="ChEBI" id="CHEBI:83898"/>
        <dbReference type="ChEBI" id="CHEBI:83900"/>
        <dbReference type="ChEBI" id="CHEBI:456216"/>
        <dbReference type="EC" id="6.3.2.9"/>
    </reaction>
</comment>
<comment type="pathway">
    <text evidence="3 17 18">Cell wall biogenesis; peptidoglycan biosynthesis.</text>
</comment>
<dbReference type="GO" id="GO:0005737">
    <property type="term" value="C:cytoplasm"/>
    <property type="evidence" value="ECO:0007669"/>
    <property type="project" value="UniProtKB-SubCell"/>
</dbReference>
<evidence type="ECO:0000313" key="22">
    <source>
        <dbReference type="Proteomes" id="UP000242699"/>
    </source>
</evidence>
<evidence type="ECO:0000256" key="16">
    <source>
        <dbReference type="ARBA" id="ARBA00047632"/>
    </source>
</evidence>
<dbReference type="GO" id="GO:0009252">
    <property type="term" value="P:peptidoglycan biosynthetic process"/>
    <property type="evidence" value="ECO:0007669"/>
    <property type="project" value="UniProtKB-UniRule"/>
</dbReference>